<dbReference type="CDD" id="cd03457">
    <property type="entry name" value="intradiol_dioxygenase_like"/>
    <property type="match status" value="1"/>
</dbReference>
<dbReference type="Pfam" id="PF00775">
    <property type="entry name" value="Dioxygenase_C"/>
    <property type="match status" value="1"/>
</dbReference>
<evidence type="ECO:0000259" key="1">
    <source>
        <dbReference type="Pfam" id="PF00775"/>
    </source>
</evidence>
<name>A0A9P7FXV1_9AGAR</name>
<dbReference type="EMBL" id="JABCKI010005848">
    <property type="protein sequence ID" value="KAG5637240.1"/>
    <property type="molecule type" value="Genomic_DNA"/>
</dbReference>
<dbReference type="Proteomes" id="UP000717328">
    <property type="component" value="Unassembled WGS sequence"/>
</dbReference>
<feature type="domain" description="Intradiol ring-cleavage dioxygenases" evidence="1">
    <location>
        <begin position="179"/>
        <end position="283"/>
    </location>
</feature>
<comment type="caution">
    <text evidence="2">The sequence shown here is derived from an EMBL/GenBank/DDBJ whole genome shotgun (WGS) entry which is preliminary data.</text>
</comment>
<dbReference type="OrthoDB" id="2940489at2759"/>
<dbReference type="AlphaFoldDB" id="A0A9P7FXV1"/>
<sequence>MPGFNIRNASSNKHLQVFVSKYSEDGDDSWFNVPTSFADPKTAHWERNGWELVAFRDTTNETRRGWYLNCTNQTVDVTFNGFDKEITIALEDAPTDRRRQPEESFSPPRYFTHVSKFEARFRSVHALKCAPAIATFETQRMLKRNHLTKRGRQAPTSLAPAPHYSTIKNTTCVTAPEVIEGPYYINNEYVRTDLTETQAGIKIVLDIGVVDTVTCTPLPNVFVELWAANATGEYGGYPAGNPSHVHTETFLRGGYYTNANGIVEITTLYPGYYESRTSHIHTMIHKDWQQHANGTLISQAGSVVHVGQFFFEETWNDRVYETLPYTTNKQGRTLNTEDHWIEGANLGGYNSFIE</sequence>
<dbReference type="InterPro" id="IPR000627">
    <property type="entry name" value="Intradiol_dOase_C"/>
</dbReference>
<accession>A0A9P7FXV1</accession>
<keyword evidence="3" id="KW-1185">Reference proteome</keyword>
<dbReference type="PANTHER" id="PTHR34315">
    <property type="match status" value="1"/>
</dbReference>
<evidence type="ECO:0000313" key="3">
    <source>
        <dbReference type="Proteomes" id="UP000717328"/>
    </source>
</evidence>
<reference evidence="2" key="1">
    <citation type="submission" date="2021-02" db="EMBL/GenBank/DDBJ databases">
        <authorList>
            <person name="Nieuwenhuis M."/>
            <person name="Van De Peppel L.J.J."/>
        </authorList>
    </citation>
    <scope>NUCLEOTIDE SEQUENCE</scope>
    <source>
        <strain evidence="2">D49</strain>
    </source>
</reference>
<dbReference type="PANTHER" id="PTHR34315:SF4">
    <property type="entry name" value="INTRADIOL RING-CLEAVAGE DIOXYGENASES DOMAIN-CONTAINING PROTEIN"/>
    <property type="match status" value="1"/>
</dbReference>
<proteinExistence type="predicted"/>
<organism evidence="2 3">
    <name type="scientific">Sphagnurus paluster</name>
    <dbReference type="NCBI Taxonomy" id="117069"/>
    <lineage>
        <taxon>Eukaryota</taxon>
        <taxon>Fungi</taxon>
        <taxon>Dikarya</taxon>
        <taxon>Basidiomycota</taxon>
        <taxon>Agaricomycotina</taxon>
        <taxon>Agaricomycetes</taxon>
        <taxon>Agaricomycetidae</taxon>
        <taxon>Agaricales</taxon>
        <taxon>Tricholomatineae</taxon>
        <taxon>Lyophyllaceae</taxon>
        <taxon>Sphagnurus</taxon>
    </lineage>
</organism>
<evidence type="ECO:0000313" key="2">
    <source>
        <dbReference type="EMBL" id="KAG5637240.1"/>
    </source>
</evidence>
<protein>
    <recommendedName>
        <fullName evidence="1">Intradiol ring-cleavage dioxygenases domain-containing protein</fullName>
    </recommendedName>
</protein>
<gene>
    <name evidence="2" type="ORF">H0H81_005285</name>
</gene>
<reference evidence="2" key="2">
    <citation type="submission" date="2021-10" db="EMBL/GenBank/DDBJ databases">
        <title>Phylogenomics reveals ancestral predisposition of the termite-cultivated fungus Termitomyces towards a domesticated lifestyle.</title>
        <authorList>
            <person name="Auxier B."/>
            <person name="Grum-Grzhimaylo A."/>
            <person name="Cardenas M.E."/>
            <person name="Lodge J.D."/>
            <person name="Laessoe T."/>
            <person name="Pedersen O."/>
            <person name="Smith M.E."/>
            <person name="Kuyper T.W."/>
            <person name="Franco-Molano E.A."/>
            <person name="Baroni T.J."/>
            <person name="Aanen D.K."/>
        </authorList>
    </citation>
    <scope>NUCLEOTIDE SEQUENCE</scope>
    <source>
        <strain evidence="2">D49</strain>
    </source>
</reference>
<dbReference type="SUPFAM" id="SSF49482">
    <property type="entry name" value="Aromatic compound dioxygenase"/>
    <property type="match status" value="1"/>
</dbReference>
<dbReference type="GO" id="GO:0016702">
    <property type="term" value="F:oxidoreductase activity, acting on single donors with incorporation of molecular oxygen, incorporation of two atoms of oxygen"/>
    <property type="evidence" value="ECO:0007669"/>
    <property type="project" value="InterPro"/>
</dbReference>
<dbReference type="Gene3D" id="2.60.130.10">
    <property type="entry name" value="Aromatic compound dioxygenase"/>
    <property type="match status" value="1"/>
</dbReference>
<dbReference type="InterPro" id="IPR015889">
    <property type="entry name" value="Intradiol_dOase_core"/>
</dbReference>
<dbReference type="GO" id="GO:0008199">
    <property type="term" value="F:ferric iron binding"/>
    <property type="evidence" value="ECO:0007669"/>
    <property type="project" value="InterPro"/>
</dbReference>